<dbReference type="GO" id="GO:0044877">
    <property type="term" value="F:protein-containing complex binding"/>
    <property type="evidence" value="ECO:0007669"/>
    <property type="project" value="TreeGrafter"/>
</dbReference>
<name>A0A1I5U344_9RHOB</name>
<gene>
    <name evidence="2" type="ORF">SAMN04488047_1175</name>
</gene>
<proteinExistence type="predicted"/>
<evidence type="ECO:0000259" key="1">
    <source>
        <dbReference type="Pfam" id="PF01370"/>
    </source>
</evidence>
<organism evidence="2 3">
    <name type="scientific">Tranquillimonas alkanivorans</name>
    <dbReference type="NCBI Taxonomy" id="441119"/>
    <lineage>
        <taxon>Bacteria</taxon>
        <taxon>Pseudomonadati</taxon>
        <taxon>Pseudomonadota</taxon>
        <taxon>Alphaproteobacteria</taxon>
        <taxon>Rhodobacterales</taxon>
        <taxon>Roseobacteraceae</taxon>
        <taxon>Tranquillimonas</taxon>
    </lineage>
</organism>
<dbReference type="InterPro" id="IPR051207">
    <property type="entry name" value="ComplexI_NDUFA9_subunit"/>
</dbReference>
<evidence type="ECO:0000313" key="3">
    <source>
        <dbReference type="Proteomes" id="UP000199356"/>
    </source>
</evidence>
<dbReference type="InterPro" id="IPR036291">
    <property type="entry name" value="NAD(P)-bd_dom_sf"/>
</dbReference>
<accession>A0A1I5U344</accession>
<dbReference type="PANTHER" id="PTHR12126">
    <property type="entry name" value="NADH-UBIQUINONE OXIDOREDUCTASE 39 KDA SUBUNIT-RELATED"/>
    <property type="match status" value="1"/>
</dbReference>
<dbReference type="SUPFAM" id="SSF51735">
    <property type="entry name" value="NAD(P)-binding Rossmann-fold domains"/>
    <property type="match status" value="1"/>
</dbReference>
<dbReference type="Proteomes" id="UP000199356">
    <property type="component" value="Unassembled WGS sequence"/>
</dbReference>
<dbReference type="FunFam" id="3.40.50.720:FF:000702">
    <property type="entry name" value="NADH dehydrogenase (Ubiquinone)"/>
    <property type="match status" value="1"/>
</dbReference>
<dbReference type="Pfam" id="PF01370">
    <property type="entry name" value="Epimerase"/>
    <property type="match status" value="1"/>
</dbReference>
<keyword evidence="3" id="KW-1185">Reference proteome</keyword>
<dbReference type="InterPro" id="IPR001509">
    <property type="entry name" value="Epimerase_deHydtase"/>
</dbReference>
<dbReference type="Gene3D" id="3.40.50.720">
    <property type="entry name" value="NAD(P)-binding Rossmann-like Domain"/>
    <property type="match status" value="1"/>
</dbReference>
<dbReference type="EMBL" id="FOXA01000017">
    <property type="protein sequence ID" value="SFP89277.1"/>
    <property type="molecule type" value="Genomic_DNA"/>
</dbReference>
<dbReference type="AlphaFoldDB" id="A0A1I5U344"/>
<evidence type="ECO:0000313" key="2">
    <source>
        <dbReference type="EMBL" id="SFP89277.1"/>
    </source>
</evidence>
<protein>
    <submittedName>
        <fullName evidence="2">NADH dehydrogenase</fullName>
    </submittedName>
</protein>
<feature type="domain" description="NAD-dependent epimerase/dehydratase" evidence="1">
    <location>
        <begin position="24"/>
        <end position="230"/>
    </location>
</feature>
<reference evidence="2 3" key="1">
    <citation type="submission" date="2016-10" db="EMBL/GenBank/DDBJ databases">
        <authorList>
            <person name="de Groot N.N."/>
        </authorList>
    </citation>
    <scope>NUCLEOTIDE SEQUENCE [LARGE SCALE GENOMIC DNA]</scope>
    <source>
        <strain evidence="2 3">DSM 19547</strain>
    </source>
</reference>
<dbReference type="STRING" id="441119.SAMN04488047_1175"/>
<dbReference type="CDD" id="cd05271">
    <property type="entry name" value="NDUFA9_like_SDR_a"/>
    <property type="match status" value="1"/>
</dbReference>
<sequence length="350" mass="37800">MSAPGVLGKTGVTADTGFSMAKLVTIYGGSGFIGRYIARRMAKLGWRVRVAVRRPNDAHFTKTYGVVGQVEPVFCNIRDDDSVRRVMQGADAVVNCVGILAEAGKQTFEAVQQQGAARIARIAAQEGVEHLVQISAIGADAGSDSAYARTKAAGEQAVQQNFPGAVILRPSIVFGPGDGFFNRFASMTRLSPVLPLVGPDTKFQPVYVDDVAHAAELGATGRAEPDIYELGGPDVESFRDLMAQMLRTIRRRRMIVGLPFGLARIMGRFFGGVSKVSGGILQGPITEDQVEQLKRDNVVHEGVKTFADLGIVPTPTEAVLPDYLWRFRPSGQYAEIKESARNLRHKGPQT</sequence>
<dbReference type="PANTHER" id="PTHR12126:SF11">
    <property type="entry name" value="NADH DEHYDROGENASE [UBIQUINONE] 1 ALPHA SUBCOMPLEX SUBUNIT 9, MITOCHONDRIAL"/>
    <property type="match status" value="1"/>
</dbReference>